<evidence type="ECO:0000256" key="3">
    <source>
        <dbReference type="ARBA" id="ARBA00022729"/>
    </source>
</evidence>
<evidence type="ECO:0000256" key="4">
    <source>
        <dbReference type="ARBA" id="ARBA00022801"/>
    </source>
</evidence>
<dbReference type="Proteomes" id="UP001202328">
    <property type="component" value="Unassembled WGS sequence"/>
</dbReference>
<dbReference type="PRINTS" id="PR00723">
    <property type="entry name" value="SUBTILISIN"/>
</dbReference>
<dbReference type="Pfam" id="PF17766">
    <property type="entry name" value="fn3_6"/>
    <property type="match status" value="1"/>
</dbReference>
<dbReference type="PROSITE" id="PS00138">
    <property type="entry name" value="SUBTILASE_SER"/>
    <property type="match status" value="1"/>
</dbReference>
<dbReference type="Pfam" id="PF05922">
    <property type="entry name" value="Inhibitor_I9"/>
    <property type="match status" value="1"/>
</dbReference>
<dbReference type="InterPro" id="IPR041469">
    <property type="entry name" value="Subtilisin-like_FN3"/>
</dbReference>
<keyword evidence="2" id="KW-0645">Protease</keyword>
<dbReference type="InterPro" id="IPR045051">
    <property type="entry name" value="SBT"/>
</dbReference>
<evidence type="ECO:0000313" key="10">
    <source>
        <dbReference type="EMBL" id="KAI3924789.1"/>
    </source>
</evidence>
<evidence type="ECO:0000259" key="8">
    <source>
        <dbReference type="Pfam" id="PF05922"/>
    </source>
</evidence>
<dbReference type="Pfam" id="PF00082">
    <property type="entry name" value="Peptidase_S8"/>
    <property type="match status" value="1"/>
</dbReference>
<dbReference type="AlphaFoldDB" id="A0AAD4XMM6"/>
<name>A0AAD4XMM6_9MAGN</name>
<dbReference type="InterPro" id="IPR010259">
    <property type="entry name" value="S8pro/Inhibitor_I9"/>
</dbReference>
<comment type="caution">
    <text evidence="10">The sequence shown here is derived from an EMBL/GenBank/DDBJ whole genome shotgun (WGS) entry which is preliminary data.</text>
</comment>
<sequence length="515" mass="55348">MQHYVVYMGEHSYPDSDSVILSNHELLASVAGSIGQAEEATTHHYHKSFRGFSAFLTPKQAQKLRETESVISVFESKSAKLHTTHSWEFLGTDAIPQNNEQTKMDPKSDVIIGVFDTGVRPESQSFSDDGLGPVPERFKGTCGDQADGSAINSLQMDKYYGIIDATAGAADVNQSLDANLSKEKIVVCTAETKDFSMENRRTKGAVVNNGGGVGMILIDPFIGNELGIENVIPTTVLGSKEIEFLQEYLKTEKIPTAIIHPTETVISDTIPSPDMAFFSSKGPNIVATDIIKPDITAPGVNILASKPPPSGQGVAIYKFDSGTSMSCPHVSAVAAIIKSHHPSWSSSAIKSALMTTAYAMHKIGGEPILKNMKGSSTTPFDYGSGHINPAAALDPGLIYEYGTDDMINFLCSSTNQTKIPLLEANCPDTPVPTYDLNYPSIGVATMDGSITVNRTVTYYGEGPAIFDSEVDLDNPNVKFIVTPKQLEFKEAGENISFSVKFMADSTSPGSWVFGS</sequence>
<keyword evidence="4" id="KW-0378">Hydrolase</keyword>
<evidence type="ECO:0000256" key="6">
    <source>
        <dbReference type="PROSITE-ProRule" id="PRU01240"/>
    </source>
</evidence>
<dbReference type="InterPro" id="IPR037045">
    <property type="entry name" value="S8pro/Inhibitor_I9_sf"/>
</dbReference>
<dbReference type="Gene3D" id="3.40.50.200">
    <property type="entry name" value="Peptidase S8/S53 domain"/>
    <property type="match status" value="2"/>
</dbReference>
<gene>
    <name evidence="10" type="ORF">MKW98_031040</name>
</gene>
<dbReference type="Gene3D" id="2.60.40.2310">
    <property type="match status" value="1"/>
</dbReference>
<protein>
    <submittedName>
        <fullName evidence="10">Uncharacterized protein</fullName>
    </submittedName>
</protein>
<dbReference type="PANTHER" id="PTHR10795">
    <property type="entry name" value="PROPROTEIN CONVERTASE SUBTILISIN/KEXIN"/>
    <property type="match status" value="1"/>
</dbReference>
<dbReference type="EMBL" id="JAJJMB010008256">
    <property type="protein sequence ID" value="KAI3924789.1"/>
    <property type="molecule type" value="Genomic_DNA"/>
</dbReference>
<dbReference type="Gene3D" id="3.30.70.80">
    <property type="entry name" value="Peptidase S8 propeptide/proteinase inhibitor I9"/>
    <property type="match status" value="1"/>
</dbReference>
<dbReference type="GO" id="GO:0006508">
    <property type="term" value="P:proteolysis"/>
    <property type="evidence" value="ECO:0007669"/>
    <property type="project" value="UniProtKB-KW"/>
</dbReference>
<evidence type="ECO:0000259" key="9">
    <source>
        <dbReference type="Pfam" id="PF17766"/>
    </source>
</evidence>
<dbReference type="GO" id="GO:0004252">
    <property type="term" value="F:serine-type endopeptidase activity"/>
    <property type="evidence" value="ECO:0007669"/>
    <property type="project" value="InterPro"/>
</dbReference>
<feature type="domain" description="Inhibitor I9" evidence="8">
    <location>
        <begin position="4"/>
        <end position="82"/>
    </location>
</feature>
<proteinExistence type="inferred from homology"/>
<evidence type="ECO:0000259" key="7">
    <source>
        <dbReference type="Pfam" id="PF00082"/>
    </source>
</evidence>
<keyword evidence="11" id="KW-1185">Reference proteome</keyword>
<dbReference type="InterPro" id="IPR023828">
    <property type="entry name" value="Peptidase_S8_Ser-AS"/>
</dbReference>
<evidence type="ECO:0000256" key="1">
    <source>
        <dbReference type="ARBA" id="ARBA00011073"/>
    </source>
</evidence>
<comment type="caution">
    <text evidence="6">Lacks conserved residue(s) required for the propagation of feature annotation.</text>
</comment>
<feature type="domain" description="Subtilisin-like protease fibronectin type-III" evidence="9">
    <location>
        <begin position="435"/>
        <end position="515"/>
    </location>
</feature>
<feature type="domain" description="Peptidase S8/S53" evidence="7">
    <location>
        <begin position="270"/>
        <end position="383"/>
    </location>
</feature>
<dbReference type="InterPro" id="IPR000209">
    <property type="entry name" value="Peptidase_S8/S53_dom"/>
</dbReference>
<keyword evidence="5" id="KW-0720">Serine protease</keyword>
<dbReference type="SUPFAM" id="SSF52743">
    <property type="entry name" value="Subtilisin-like"/>
    <property type="match status" value="1"/>
</dbReference>
<keyword evidence="3" id="KW-0732">Signal</keyword>
<evidence type="ECO:0000256" key="2">
    <source>
        <dbReference type="ARBA" id="ARBA00022670"/>
    </source>
</evidence>
<reference evidence="10" key="1">
    <citation type="submission" date="2022-04" db="EMBL/GenBank/DDBJ databases">
        <title>A functionally conserved STORR gene fusion in Papaver species that diverged 16.8 million years ago.</title>
        <authorList>
            <person name="Catania T."/>
        </authorList>
    </citation>
    <scope>NUCLEOTIDE SEQUENCE</scope>
    <source>
        <strain evidence="10">S-188037</strain>
    </source>
</reference>
<evidence type="ECO:0000256" key="5">
    <source>
        <dbReference type="ARBA" id="ARBA00022825"/>
    </source>
</evidence>
<comment type="similarity">
    <text evidence="1 6">Belongs to the peptidase S8 family.</text>
</comment>
<dbReference type="InterPro" id="IPR015500">
    <property type="entry name" value="Peptidase_S8_subtilisin-rel"/>
</dbReference>
<evidence type="ECO:0000313" key="11">
    <source>
        <dbReference type="Proteomes" id="UP001202328"/>
    </source>
</evidence>
<dbReference type="PROSITE" id="PS51892">
    <property type="entry name" value="SUBTILASE"/>
    <property type="match status" value="1"/>
</dbReference>
<dbReference type="InterPro" id="IPR036852">
    <property type="entry name" value="Peptidase_S8/S53_dom_sf"/>
</dbReference>
<accession>A0AAD4XMM6</accession>
<organism evidence="10 11">
    <name type="scientific">Papaver atlanticum</name>
    <dbReference type="NCBI Taxonomy" id="357466"/>
    <lineage>
        <taxon>Eukaryota</taxon>
        <taxon>Viridiplantae</taxon>
        <taxon>Streptophyta</taxon>
        <taxon>Embryophyta</taxon>
        <taxon>Tracheophyta</taxon>
        <taxon>Spermatophyta</taxon>
        <taxon>Magnoliopsida</taxon>
        <taxon>Ranunculales</taxon>
        <taxon>Papaveraceae</taxon>
        <taxon>Papaveroideae</taxon>
        <taxon>Papaver</taxon>
    </lineage>
</organism>